<name>A0A6G0YV41_APHCR</name>
<dbReference type="PANTHER" id="PTHR24348">
    <property type="entry name" value="SERINE/THREONINE-PROTEIN KINASE UNC-51-RELATED"/>
    <property type="match status" value="1"/>
</dbReference>
<evidence type="ECO:0000256" key="7">
    <source>
        <dbReference type="ARBA" id="ARBA00022737"/>
    </source>
</evidence>
<dbReference type="InterPro" id="IPR011009">
    <property type="entry name" value="Kinase-like_dom_sf"/>
</dbReference>
<keyword evidence="19" id="KW-1185">Reference proteome</keyword>
<evidence type="ECO:0000256" key="3">
    <source>
        <dbReference type="ARBA" id="ARBA00021644"/>
    </source>
</evidence>
<dbReference type="GO" id="GO:0061709">
    <property type="term" value="P:reticulophagy"/>
    <property type="evidence" value="ECO:0007669"/>
    <property type="project" value="TreeGrafter"/>
</dbReference>
<keyword evidence="7" id="KW-0677">Repeat</keyword>
<dbReference type="GO" id="GO:0000045">
    <property type="term" value="P:autophagosome assembly"/>
    <property type="evidence" value="ECO:0007669"/>
    <property type="project" value="TreeGrafter"/>
</dbReference>
<dbReference type="Gene3D" id="1.10.510.10">
    <property type="entry name" value="Transferase(Phosphotransferase) domain 1"/>
    <property type="match status" value="1"/>
</dbReference>
<comment type="catalytic activity">
    <reaction evidence="13">
        <text>L-threonyl-[protein] + ATP = O-phospho-L-threonyl-[protein] + ADP + H(+)</text>
        <dbReference type="Rhea" id="RHEA:46608"/>
        <dbReference type="Rhea" id="RHEA-COMP:11060"/>
        <dbReference type="Rhea" id="RHEA-COMP:11605"/>
        <dbReference type="ChEBI" id="CHEBI:15378"/>
        <dbReference type="ChEBI" id="CHEBI:30013"/>
        <dbReference type="ChEBI" id="CHEBI:30616"/>
        <dbReference type="ChEBI" id="CHEBI:61977"/>
        <dbReference type="ChEBI" id="CHEBI:456216"/>
        <dbReference type="EC" id="2.7.11.1"/>
    </reaction>
</comment>
<sequence>MSAFPQVEGYQIIKNIGKGSTSTVYLAHVKEETKNMVAIKVIERSKMSKSAEDAVVTEIGVMKKFKHKHIVQMIDFIWDRKNIYIILEHCDGGDLSTFIKKRKKLSEKICRKFMQQLALALQFLRSHNVSHLDLKPQNLLLMRSPQLTLKVGGLYSQNLKFKFLVLDFGLANFMNEKTQMENIRGSPLYMAPEMLLHNRYDVKADLWSVGVIAYECIFGRAPYASDSIKDLCEKVKKVLPIEIPPNQVSPECKDLLLGLLKHNPSERMSYHQFFEHPFVDLDHMPTTESYAKGLEAIHQAVQLDSEKKYKAAFSKYCTGLQYLIPCSQNEPDKIKKEAFQIKLNEYIRRAEELKATLYVSKIKISSEEKADNSSTSYDDERYPTLTSLCQNTPQLANAVEIALSGQMYLVEGQYEAALEKYKIGLNLLEKLLEKEPPGIRYNLLIKQVTDWTSQCENARSLLQSKDQKVNDQPIDVPDGFSPISKGKTDKKSPKLFRVVSRLVLRTNNRSSLSPEKK</sequence>
<dbReference type="Gene3D" id="3.30.200.20">
    <property type="entry name" value="Phosphorylase Kinase, domain 1"/>
    <property type="match status" value="1"/>
</dbReference>
<dbReference type="SMART" id="SM00220">
    <property type="entry name" value="S_TKc"/>
    <property type="match status" value="1"/>
</dbReference>
<dbReference type="InterPro" id="IPR045269">
    <property type="entry name" value="Atg1-like"/>
</dbReference>
<dbReference type="GO" id="GO:0000422">
    <property type="term" value="P:autophagy of mitochondrion"/>
    <property type="evidence" value="ECO:0007669"/>
    <property type="project" value="TreeGrafter"/>
</dbReference>
<dbReference type="SMART" id="SM00745">
    <property type="entry name" value="MIT"/>
    <property type="match status" value="2"/>
</dbReference>
<feature type="domain" description="Protein kinase" evidence="17">
    <location>
        <begin position="10"/>
        <end position="279"/>
    </location>
</feature>
<dbReference type="GO" id="GO:0042594">
    <property type="term" value="P:response to starvation"/>
    <property type="evidence" value="ECO:0007669"/>
    <property type="project" value="TreeGrafter"/>
</dbReference>
<dbReference type="Proteomes" id="UP000478052">
    <property type="component" value="Unassembled WGS sequence"/>
</dbReference>
<dbReference type="SUPFAM" id="SSF56112">
    <property type="entry name" value="Protein kinase-like (PK-like)"/>
    <property type="match status" value="1"/>
</dbReference>
<evidence type="ECO:0000256" key="14">
    <source>
        <dbReference type="ARBA" id="ARBA00048679"/>
    </source>
</evidence>
<dbReference type="GO" id="GO:0005829">
    <property type="term" value="C:cytosol"/>
    <property type="evidence" value="ECO:0007669"/>
    <property type="project" value="TreeGrafter"/>
</dbReference>
<evidence type="ECO:0000256" key="11">
    <source>
        <dbReference type="ARBA" id="ARBA00023006"/>
    </source>
</evidence>
<accession>A0A6G0YV41</accession>
<reference evidence="18 19" key="1">
    <citation type="submission" date="2019-08" db="EMBL/GenBank/DDBJ databases">
        <title>Whole genome of Aphis craccivora.</title>
        <authorList>
            <person name="Voronova N.V."/>
            <person name="Shulinski R.S."/>
            <person name="Bandarenka Y.V."/>
            <person name="Zhorov D.G."/>
            <person name="Warner D."/>
        </authorList>
    </citation>
    <scope>NUCLEOTIDE SEQUENCE [LARGE SCALE GENOMIC DNA]</scope>
    <source>
        <strain evidence="18">180601</strain>
        <tissue evidence="18">Whole Body</tissue>
    </source>
</reference>
<comment type="catalytic activity">
    <reaction evidence="14">
        <text>L-seryl-[protein] + ATP = O-phospho-L-seryl-[protein] + ADP + H(+)</text>
        <dbReference type="Rhea" id="RHEA:17989"/>
        <dbReference type="Rhea" id="RHEA-COMP:9863"/>
        <dbReference type="Rhea" id="RHEA-COMP:11604"/>
        <dbReference type="ChEBI" id="CHEBI:15378"/>
        <dbReference type="ChEBI" id="CHEBI:29999"/>
        <dbReference type="ChEBI" id="CHEBI:30616"/>
        <dbReference type="ChEBI" id="CHEBI:83421"/>
        <dbReference type="ChEBI" id="CHEBI:456216"/>
        <dbReference type="EC" id="2.7.11.1"/>
    </reaction>
</comment>
<evidence type="ECO:0000256" key="1">
    <source>
        <dbReference type="ARBA" id="ARBA00004496"/>
    </source>
</evidence>
<dbReference type="EC" id="2.7.11.1" evidence="2"/>
<keyword evidence="6" id="KW-0808">Transferase</keyword>
<feature type="region of interest" description="Disordered" evidence="16">
    <location>
        <begin position="463"/>
        <end position="492"/>
    </location>
</feature>
<proteinExistence type="predicted"/>
<dbReference type="PROSITE" id="PS00108">
    <property type="entry name" value="PROTEIN_KINASE_ST"/>
    <property type="match status" value="1"/>
</dbReference>
<dbReference type="GO" id="GO:0005776">
    <property type="term" value="C:autophagosome"/>
    <property type="evidence" value="ECO:0007669"/>
    <property type="project" value="TreeGrafter"/>
</dbReference>
<dbReference type="GO" id="GO:0005524">
    <property type="term" value="F:ATP binding"/>
    <property type="evidence" value="ECO:0007669"/>
    <property type="project" value="UniProtKB-UniRule"/>
</dbReference>
<keyword evidence="9 18" id="KW-0418">Kinase</keyword>
<dbReference type="Pfam" id="PF04212">
    <property type="entry name" value="MIT"/>
    <property type="match status" value="1"/>
</dbReference>
<dbReference type="InterPro" id="IPR000719">
    <property type="entry name" value="Prot_kinase_dom"/>
</dbReference>
<dbReference type="SUPFAM" id="SSF116846">
    <property type="entry name" value="MIT domain"/>
    <property type="match status" value="2"/>
</dbReference>
<dbReference type="Pfam" id="PF00069">
    <property type="entry name" value="Pkinase"/>
    <property type="match status" value="1"/>
</dbReference>
<dbReference type="InterPro" id="IPR008271">
    <property type="entry name" value="Ser/Thr_kinase_AS"/>
</dbReference>
<keyword evidence="5" id="KW-0723">Serine/threonine-protein kinase</keyword>
<evidence type="ECO:0000256" key="2">
    <source>
        <dbReference type="ARBA" id="ARBA00012513"/>
    </source>
</evidence>
<keyword evidence="10 15" id="KW-0067">ATP-binding</keyword>
<organism evidence="18 19">
    <name type="scientific">Aphis craccivora</name>
    <name type="common">Cowpea aphid</name>
    <dbReference type="NCBI Taxonomy" id="307492"/>
    <lineage>
        <taxon>Eukaryota</taxon>
        <taxon>Metazoa</taxon>
        <taxon>Ecdysozoa</taxon>
        <taxon>Arthropoda</taxon>
        <taxon>Hexapoda</taxon>
        <taxon>Insecta</taxon>
        <taxon>Pterygota</taxon>
        <taxon>Neoptera</taxon>
        <taxon>Paraneoptera</taxon>
        <taxon>Hemiptera</taxon>
        <taxon>Sternorrhyncha</taxon>
        <taxon>Aphidomorpha</taxon>
        <taxon>Aphidoidea</taxon>
        <taxon>Aphididae</taxon>
        <taxon>Aphidini</taxon>
        <taxon>Aphis</taxon>
        <taxon>Aphis</taxon>
    </lineage>
</organism>
<dbReference type="EMBL" id="VUJU01002284">
    <property type="protein sequence ID" value="KAF0761839.1"/>
    <property type="molecule type" value="Genomic_DNA"/>
</dbReference>
<keyword evidence="11" id="KW-0072">Autophagy</keyword>
<dbReference type="GO" id="GO:0010506">
    <property type="term" value="P:regulation of autophagy"/>
    <property type="evidence" value="ECO:0007669"/>
    <property type="project" value="InterPro"/>
</dbReference>
<evidence type="ECO:0000313" key="18">
    <source>
        <dbReference type="EMBL" id="KAF0761839.1"/>
    </source>
</evidence>
<gene>
    <name evidence="18" type="ORF">FWK35_00013295</name>
</gene>
<protein>
    <recommendedName>
        <fullName evidence="3">Serine/threonine-protein kinase ULK3</fullName>
        <ecNumber evidence="2">2.7.11.1</ecNumber>
    </recommendedName>
    <alternativeName>
        <fullName evidence="12">Unc-51-like kinase 3</fullName>
    </alternativeName>
</protein>
<dbReference type="PROSITE" id="PS50011">
    <property type="entry name" value="PROTEIN_KINASE_DOM"/>
    <property type="match status" value="1"/>
</dbReference>
<evidence type="ECO:0000256" key="6">
    <source>
        <dbReference type="ARBA" id="ARBA00022679"/>
    </source>
</evidence>
<dbReference type="InterPro" id="IPR036181">
    <property type="entry name" value="MIT_dom_sf"/>
</dbReference>
<evidence type="ECO:0000256" key="9">
    <source>
        <dbReference type="ARBA" id="ARBA00022777"/>
    </source>
</evidence>
<dbReference type="FunFam" id="1.10.510.10:FF:000571">
    <property type="entry name" value="Maternal embryonic leucine zipper kinase"/>
    <property type="match status" value="1"/>
</dbReference>
<evidence type="ECO:0000259" key="17">
    <source>
        <dbReference type="PROSITE" id="PS50011"/>
    </source>
</evidence>
<evidence type="ECO:0000256" key="12">
    <source>
        <dbReference type="ARBA" id="ARBA00032242"/>
    </source>
</evidence>
<keyword evidence="8 15" id="KW-0547">Nucleotide-binding</keyword>
<evidence type="ECO:0000256" key="8">
    <source>
        <dbReference type="ARBA" id="ARBA00022741"/>
    </source>
</evidence>
<dbReference type="GO" id="GO:0034045">
    <property type="term" value="C:phagophore assembly site membrane"/>
    <property type="evidence" value="ECO:0007669"/>
    <property type="project" value="TreeGrafter"/>
</dbReference>
<dbReference type="InterPro" id="IPR017441">
    <property type="entry name" value="Protein_kinase_ATP_BS"/>
</dbReference>
<dbReference type="GO" id="GO:0004674">
    <property type="term" value="F:protein serine/threonine kinase activity"/>
    <property type="evidence" value="ECO:0007669"/>
    <property type="project" value="UniProtKB-KW"/>
</dbReference>
<evidence type="ECO:0000256" key="5">
    <source>
        <dbReference type="ARBA" id="ARBA00022527"/>
    </source>
</evidence>
<comment type="subcellular location">
    <subcellularLocation>
        <location evidence="1">Cytoplasm</location>
    </subcellularLocation>
</comment>
<evidence type="ECO:0000256" key="10">
    <source>
        <dbReference type="ARBA" id="ARBA00022840"/>
    </source>
</evidence>
<dbReference type="Gene3D" id="1.20.58.80">
    <property type="entry name" value="Phosphotransferase system, lactose/cellobiose-type IIA subunit"/>
    <property type="match status" value="2"/>
</dbReference>
<dbReference type="GO" id="GO:0034727">
    <property type="term" value="P:piecemeal microautophagy of the nucleus"/>
    <property type="evidence" value="ECO:0007669"/>
    <property type="project" value="TreeGrafter"/>
</dbReference>
<dbReference type="PANTHER" id="PTHR24348:SF65">
    <property type="entry name" value="SERINE_THREONINE-PROTEIN KINASE ULK3"/>
    <property type="match status" value="1"/>
</dbReference>
<evidence type="ECO:0000256" key="16">
    <source>
        <dbReference type="SAM" id="MobiDB-lite"/>
    </source>
</evidence>
<dbReference type="AlphaFoldDB" id="A0A6G0YV41"/>
<dbReference type="FunFam" id="3.30.200.20:FF:000042">
    <property type="entry name" value="Aurora kinase A"/>
    <property type="match status" value="1"/>
</dbReference>
<dbReference type="InterPro" id="IPR007330">
    <property type="entry name" value="MIT_dom"/>
</dbReference>
<evidence type="ECO:0000256" key="4">
    <source>
        <dbReference type="ARBA" id="ARBA00022490"/>
    </source>
</evidence>
<dbReference type="OrthoDB" id="346907at2759"/>
<keyword evidence="4" id="KW-0963">Cytoplasm</keyword>
<evidence type="ECO:0000256" key="15">
    <source>
        <dbReference type="PROSITE-ProRule" id="PRU10141"/>
    </source>
</evidence>
<evidence type="ECO:0000313" key="19">
    <source>
        <dbReference type="Proteomes" id="UP000478052"/>
    </source>
</evidence>
<dbReference type="PROSITE" id="PS00107">
    <property type="entry name" value="PROTEIN_KINASE_ATP"/>
    <property type="match status" value="1"/>
</dbReference>
<evidence type="ECO:0000256" key="13">
    <source>
        <dbReference type="ARBA" id="ARBA00047899"/>
    </source>
</evidence>
<comment type="caution">
    <text evidence="18">The sequence shown here is derived from an EMBL/GenBank/DDBJ whole genome shotgun (WGS) entry which is preliminary data.</text>
</comment>
<feature type="binding site" evidence="15">
    <location>
        <position position="40"/>
    </location>
    <ligand>
        <name>ATP</name>
        <dbReference type="ChEBI" id="CHEBI:30616"/>
    </ligand>
</feature>